<evidence type="ECO:0000313" key="3">
    <source>
        <dbReference type="EMBL" id="KLO07763.1"/>
    </source>
</evidence>
<accession>A0A0H2RE02</accession>
<dbReference type="InParanoid" id="A0A0H2RE02"/>
<evidence type="ECO:0000313" key="4">
    <source>
        <dbReference type="Proteomes" id="UP000053477"/>
    </source>
</evidence>
<feature type="transmembrane region" description="Helical" evidence="1">
    <location>
        <begin position="128"/>
        <end position="149"/>
    </location>
</feature>
<evidence type="ECO:0000259" key="2">
    <source>
        <dbReference type="Pfam" id="PF20151"/>
    </source>
</evidence>
<sequence length="422" mass="47764">MSGHLEFPQSLVEEFYIQLAVRAFIVKYVNLSAFIFLVYHCIVNMDDEITYIWREKWNFSKCIYIATKYLAFCDGLITFVYLFNTSLRPSNCDVLFGAIVYSMAVGVVIAETILVIRTWVAWGLSRYIFWYLTLAVVAASAAAVFIIQAHPEGKSPWPKHVPSPIPAVLNCVNDGPAGIKEQYLSFVCVIIFELNFRTVRQSRVTGTLTNRKIHRCPASQAALTKNRGVSRPFVGLRTQKFRSRRFAAPKYTRKSRLPSLLTKTEPGTGGHASQRLTNSSKVYSICIADILLLTLWIMGLNLTWWRDRKTYPLIYVFYRDSLAYIAFLLAVSTANVILLKYEKNILYAHIFMEPQRIVHGVFSAQLVLNARKYSRDLSANTSGDWGWFQSKNTMPLAFRAMSGSGSDGCGEAIELNELGQSS</sequence>
<proteinExistence type="predicted"/>
<feature type="transmembrane region" description="Helical" evidence="1">
    <location>
        <begin position="282"/>
        <end position="302"/>
    </location>
</feature>
<feature type="transmembrane region" description="Helical" evidence="1">
    <location>
        <begin position="20"/>
        <end position="42"/>
    </location>
</feature>
<keyword evidence="1" id="KW-0812">Transmembrane</keyword>
<evidence type="ECO:0000256" key="1">
    <source>
        <dbReference type="SAM" id="Phobius"/>
    </source>
</evidence>
<feature type="transmembrane region" description="Helical" evidence="1">
    <location>
        <begin position="63"/>
        <end position="83"/>
    </location>
</feature>
<organism evidence="3 4">
    <name type="scientific">Schizopora paradoxa</name>
    <dbReference type="NCBI Taxonomy" id="27342"/>
    <lineage>
        <taxon>Eukaryota</taxon>
        <taxon>Fungi</taxon>
        <taxon>Dikarya</taxon>
        <taxon>Basidiomycota</taxon>
        <taxon>Agaricomycotina</taxon>
        <taxon>Agaricomycetes</taxon>
        <taxon>Hymenochaetales</taxon>
        <taxon>Schizoporaceae</taxon>
        <taxon>Schizopora</taxon>
    </lineage>
</organism>
<dbReference type="EMBL" id="KQ086122">
    <property type="protein sequence ID" value="KLO07763.1"/>
    <property type="molecule type" value="Genomic_DNA"/>
</dbReference>
<feature type="transmembrane region" description="Helical" evidence="1">
    <location>
        <begin position="322"/>
        <end position="341"/>
    </location>
</feature>
<keyword evidence="1" id="KW-1133">Transmembrane helix</keyword>
<keyword evidence="1" id="KW-0472">Membrane</keyword>
<protein>
    <recommendedName>
        <fullName evidence="2">DUF6533 domain-containing protein</fullName>
    </recommendedName>
</protein>
<dbReference type="AlphaFoldDB" id="A0A0H2RE02"/>
<dbReference type="InterPro" id="IPR045340">
    <property type="entry name" value="DUF6533"/>
</dbReference>
<feature type="transmembrane region" description="Helical" evidence="1">
    <location>
        <begin position="183"/>
        <end position="199"/>
    </location>
</feature>
<name>A0A0H2RE02_9AGAM</name>
<dbReference type="OrthoDB" id="3350812at2759"/>
<gene>
    <name evidence="3" type="ORF">SCHPADRAFT_1001426</name>
</gene>
<keyword evidence="4" id="KW-1185">Reference proteome</keyword>
<reference evidence="3 4" key="1">
    <citation type="submission" date="2015-04" db="EMBL/GenBank/DDBJ databases">
        <title>Complete genome sequence of Schizopora paradoxa KUC8140, a cosmopolitan wood degrader in East Asia.</title>
        <authorList>
            <consortium name="DOE Joint Genome Institute"/>
            <person name="Min B."/>
            <person name="Park H."/>
            <person name="Jang Y."/>
            <person name="Kim J.-J."/>
            <person name="Kim K.H."/>
            <person name="Pangilinan J."/>
            <person name="Lipzen A."/>
            <person name="Riley R."/>
            <person name="Grigoriev I.V."/>
            <person name="Spatafora J.W."/>
            <person name="Choi I.-G."/>
        </authorList>
    </citation>
    <scope>NUCLEOTIDE SEQUENCE [LARGE SCALE GENOMIC DNA]</scope>
    <source>
        <strain evidence="3 4">KUC8140</strain>
    </source>
</reference>
<feature type="transmembrane region" description="Helical" evidence="1">
    <location>
        <begin position="95"/>
        <end position="116"/>
    </location>
</feature>
<feature type="domain" description="DUF6533" evidence="2">
    <location>
        <begin position="28"/>
        <end position="72"/>
    </location>
</feature>
<dbReference type="Pfam" id="PF20151">
    <property type="entry name" value="DUF6533"/>
    <property type="match status" value="1"/>
</dbReference>
<dbReference type="Proteomes" id="UP000053477">
    <property type="component" value="Unassembled WGS sequence"/>
</dbReference>